<evidence type="ECO:0000256" key="8">
    <source>
        <dbReference type="RuleBase" id="RU362106"/>
    </source>
</evidence>
<dbReference type="GO" id="GO:0034246">
    <property type="term" value="F:mitochondrial transcription factor activity"/>
    <property type="evidence" value="ECO:0007669"/>
    <property type="project" value="TreeGrafter"/>
</dbReference>
<protein>
    <recommendedName>
        <fullName evidence="8">rRNA adenine N(6)-methyltransferase</fullName>
        <ecNumber evidence="8">2.1.1.-</ecNumber>
    </recommendedName>
</protein>
<dbReference type="EC" id="2.1.1.-" evidence="8"/>
<dbReference type="Proteomes" id="UP000772434">
    <property type="component" value="Unassembled WGS sequence"/>
</dbReference>
<dbReference type="PANTHER" id="PTHR11727:SF17">
    <property type="entry name" value="DIMETHYLADENOSINE TRANSFERASE 1, MITOCHONDRIAL"/>
    <property type="match status" value="1"/>
</dbReference>
<dbReference type="GO" id="GO:0003723">
    <property type="term" value="F:RNA binding"/>
    <property type="evidence" value="ECO:0007669"/>
    <property type="project" value="UniProtKB-UniRule"/>
</dbReference>
<dbReference type="AlphaFoldDB" id="A0A9P5PSU5"/>
<evidence type="ECO:0000256" key="2">
    <source>
        <dbReference type="ARBA" id="ARBA00022603"/>
    </source>
</evidence>
<keyword evidence="8" id="KW-0698">rRNA processing</keyword>
<feature type="binding site" evidence="7">
    <location>
        <position position="1"/>
    </location>
    <ligand>
        <name>S-adenosyl-L-methionine</name>
        <dbReference type="ChEBI" id="CHEBI:59789"/>
    </ligand>
</feature>
<keyword evidence="4 7" id="KW-0949">S-adenosyl-L-methionine</keyword>
<dbReference type="PANTHER" id="PTHR11727">
    <property type="entry name" value="DIMETHYLADENOSINE TRANSFERASE"/>
    <property type="match status" value="1"/>
</dbReference>
<dbReference type="InterPro" id="IPR029063">
    <property type="entry name" value="SAM-dependent_MTases_sf"/>
</dbReference>
<dbReference type="InterPro" id="IPR023165">
    <property type="entry name" value="rRNA_Ade_diMease-like_C"/>
</dbReference>
<dbReference type="OrthoDB" id="16079at2759"/>
<evidence type="ECO:0000313" key="10">
    <source>
        <dbReference type="Proteomes" id="UP000772434"/>
    </source>
</evidence>
<accession>A0A9P5PSU5</accession>
<dbReference type="GO" id="GO:0005759">
    <property type="term" value="C:mitochondrial matrix"/>
    <property type="evidence" value="ECO:0007669"/>
    <property type="project" value="TreeGrafter"/>
</dbReference>
<evidence type="ECO:0000256" key="6">
    <source>
        <dbReference type="ARBA" id="ARBA00024915"/>
    </source>
</evidence>
<comment type="similarity">
    <text evidence="7 8">Belongs to the class I-like SAM-binding methyltransferase superfamily. rRNA adenine N(6)-methyltransferase family.</text>
</comment>
<comment type="subcellular location">
    <subcellularLocation>
        <location evidence="1">Mitochondrion</location>
    </subcellularLocation>
</comment>
<comment type="function">
    <text evidence="6">Mitochondrial transcription factor that confers selective promoter recognition on the core subunit of the yeast mitochondrial RNA polymerase. Interacts with DNA in a non-specific manner.</text>
</comment>
<evidence type="ECO:0000256" key="7">
    <source>
        <dbReference type="PROSITE-ProRule" id="PRU01026"/>
    </source>
</evidence>
<name>A0A9P5PSU5_9AGAR</name>
<evidence type="ECO:0000256" key="4">
    <source>
        <dbReference type="ARBA" id="ARBA00022691"/>
    </source>
</evidence>
<dbReference type="InterPro" id="IPR001737">
    <property type="entry name" value="KsgA/Erm"/>
</dbReference>
<sequence length="316" mass="36052">MADLFVPEGSKDKVIVEAFPGPGQLTRSLLALPKERIKKLIILEQEPKYLDYLLPLAELDPRVKIIPVTALEWDAFARIEQQGLLDDVEVIDWDQGVHPTLQFISHLPITVYGEQLIAQLLRLVPSRSWLHKFGRIKMNYLLSQYVWERLNAPPSHTTMRCKLSVMASATASLKPLMDEELRPFAKHFHPTPPKNSTKVTNRQVGNPFLAIEIIPLEERIIDETKLEMWDYCCRRLFVRKATPLTKCIEDLGPGAKSLLPKLKEFKIDDKAVRDLTVYDWAEIVKAFDAWPFAPKDLGINDGKLDDYGGRGGGPRY</sequence>
<dbReference type="GO" id="GO:0006391">
    <property type="term" value="P:transcription initiation at mitochondrial promoter"/>
    <property type="evidence" value="ECO:0007669"/>
    <property type="project" value="TreeGrafter"/>
</dbReference>
<keyword evidence="3 7" id="KW-0808">Transferase</keyword>
<evidence type="ECO:0000256" key="5">
    <source>
        <dbReference type="ARBA" id="ARBA00022884"/>
    </source>
</evidence>
<comment type="caution">
    <text evidence="7">Lacks conserved residue(s) required for the propagation of feature annotation.</text>
</comment>
<feature type="binding site" evidence="7">
    <location>
        <position position="44"/>
    </location>
    <ligand>
        <name>S-adenosyl-L-methionine</name>
        <dbReference type="ChEBI" id="CHEBI:59789"/>
    </ligand>
</feature>
<proteinExistence type="inferred from homology"/>
<evidence type="ECO:0000313" key="9">
    <source>
        <dbReference type="EMBL" id="KAF9071676.1"/>
    </source>
</evidence>
<evidence type="ECO:0000256" key="1">
    <source>
        <dbReference type="ARBA" id="ARBA00004173"/>
    </source>
</evidence>
<dbReference type="PROSITE" id="PS51689">
    <property type="entry name" value="SAM_RNA_A_N6_MT"/>
    <property type="match status" value="1"/>
</dbReference>
<dbReference type="Gene3D" id="3.40.50.150">
    <property type="entry name" value="Vaccinia Virus protein VP39"/>
    <property type="match status" value="1"/>
</dbReference>
<reference evidence="9" key="1">
    <citation type="submission" date="2020-11" db="EMBL/GenBank/DDBJ databases">
        <authorList>
            <consortium name="DOE Joint Genome Institute"/>
            <person name="Ahrendt S."/>
            <person name="Riley R."/>
            <person name="Andreopoulos W."/>
            <person name="Labutti K."/>
            <person name="Pangilinan J."/>
            <person name="Ruiz-Duenas F.J."/>
            <person name="Barrasa J.M."/>
            <person name="Sanchez-Garcia M."/>
            <person name="Camarero S."/>
            <person name="Miyauchi S."/>
            <person name="Serrano A."/>
            <person name="Linde D."/>
            <person name="Babiker R."/>
            <person name="Drula E."/>
            <person name="Ayuso-Fernandez I."/>
            <person name="Pacheco R."/>
            <person name="Padilla G."/>
            <person name="Ferreira P."/>
            <person name="Barriuso J."/>
            <person name="Kellner H."/>
            <person name="Castanera R."/>
            <person name="Alfaro M."/>
            <person name="Ramirez L."/>
            <person name="Pisabarro A.G."/>
            <person name="Kuo A."/>
            <person name="Tritt A."/>
            <person name="Lipzen A."/>
            <person name="He G."/>
            <person name="Yan M."/>
            <person name="Ng V."/>
            <person name="Cullen D."/>
            <person name="Martin F."/>
            <person name="Rosso M.-N."/>
            <person name="Henrissat B."/>
            <person name="Hibbett D."/>
            <person name="Martinez A.T."/>
            <person name="Grigoriev I.V."/>
        </authorList>
    </citation>
    <scope>NUCLEOTIDE SEQUENCE</scope>
    <source>
        <strain evidence="9">AH 40177</strain>
    </source>
</reference>
<evidence type="ECO:0000256" key="3">
    <source>
        <dbReference type="ARBA" id="ARBA00022679"/>
    </source>
</evidence>
<dbReference type="EMBL" id="JADNRY010000030">
    <property type="protein sequence ID" value="KAF9071676.1"/>
    <property type="molecule type" value="Genomic_DNA"/>
</dbReference>
<dbReference type="SUPFAM" id="SSF53335">
    <property type="entry name" value="S-adenosyl-L-methionine-dependent methyltransferases"/>
    <property type="match status" value="1"/>
</dbReference>
<keyword evidence="5 7" id="KW-0694">RNA-binding</keyword>
<comment type="caution">
    <text evidence="9">The sequence shown here is derived from an EMBL/GenBank/DDBJ whole genome shotgun (WGS) entry which is preliminary data.</text>
</comment>
<keyword evidence="10" id="KW-1185">Reference proteome</keyword>
<organism evidence="9 10">
    <name type="scientific">Rhodocollybia butyracea</name>
    <dbReference type="NCBI Taxonomy" id="206335"/>
    <lineage>
        <taxon>Eukaryota</taxon>
        <taxon>Fungi</taxon>
        <taxon>Dikarya</taxon>
        <taxon>Basidiomycota</taxon>
        <taxon>Agaricomycotina</taxon>
        <taxon>Agaricomycetes</taxon>
        <taxon>Agaricomycetidae</taxon>
        <taxon>Agaricales</taxon>
        <taxon>Marasmiineae</taxon>
        <taxon>Omphalotaceae</taxon>
        <taxon>Rhodocollybia</taxon>
    </lineage>
</organism>
<gene>
    <name evidence="9" type="ORF">BDP27DRAFT_1321716</name>
</gene>
<dbReference type="Pfam" id="PF00398">
    <property type="entry name" value="RrnaAD"/>
    <property type="match status" value="1"/>
</dbReference>
<dbReference type="Gene3D" id="1.10.8.100">
    <property type="entry name" value="Ribosomal RNA adenine dimethylase-like, domain 2"/>
    <property type="match status" value="1"/>
</dbReference>
<dbReference type="GO" id="GO:0000179">
    <property type="term" value="F:rRNA (adenine-N6,N6-)-dimethyltransferase activity"/>
    <property type="evidence" value="ECO:0007669"/>
    <property type="project" value="UniProtKB-UniRule"/>
</dbReference>
<keyword evidence="2 7" id="KW-0489">Methyltransferase</keyword>